<dbReference type="RefSeq" id="WP_075527997.1">
    <property type="nucleotide sequence ID" value="NZ_CP017560.1"/>
</dbReference>
<dbReference type="Pfam" id="PF21101">
    <property type="entry name" value="YqgU"/>
    <property type="match status" value="1"/>
</dbReference>
<sequence length="362" mass="41658">MKRSILCIGVALLLLIGCTKKEEESQKELPVEPKQIEVKESINELTVDRASFHFIVDWLNNEEILYVEKIEDFYELKSFDIFTGETKIIYEEPTIIADVFVHPTKEFLLLHTTENPSSATVKIITLEGVLQNEVTIQSNELEIEWNDINPEYLLLTAFHQDWSFDVFLFDGLKNNLQLISNENPFPKWLGSDDFILTELNTHPLDGGTLFLYDRQTGEKVDAVEEQVVFYDTFKDSLLHMRINDSGQAEYTIVDSLGAKLAHWTMPAISNYSEWVMPSIQWIASDSVIVNRPMESGQMDEIEEVYDIVKVAGNEETVLLNETFNISMKCTPDAKKCVTGPMLETIIDVENHEEKKWLLYKDE</sequence>
<keyword evidence="3" id="KW-1185">Reference proteome</keyword>
<evidence type="ECO:0000313" key="2">
    <source>
        <dbReference type="EMBL" id="AOV07851.1"/>
    </source>
</evidence>
<proteinExistence type="predicted"/>
<dbReference type="Proteomes" id="UP000185746">
    <property type="component" value="Chromosome"/>
</dbReference>
<gene>
    <name evidence="2" type="ORF">BI350_10105</name>
</gene>
<reference evidence="2 3" key="1">
    <citation type="submission" date="2016-09" db="EMBL/GenBank/DDBJ databases">
        <title>Complete genome sequence of the Lysinibacillus sphaericus LMG 22257, a specie of Bacillus with ureolytic activity that can effectively biodeposit calcium carbonate.</title>
        <authorList>
            <person name="Yan W."/>
        </authorList>
    </citation>
    <scope>NUCLEOTIDE SEQUENCE [LARGE SCALE GENOMIC DNA]</scope>
    <source>
        <strain evidence="2 3">LMG 22257</strain>
    </source>
</reference>
<dbReference type="PROSITE" id="PS51257">
    <property type="entry name" value="PROKAR_LIPOPROTEIN"/>
    <property type="match status" value="1"/>
</dbReference>
<feature type="domain" description="YqgU-like 6-bladed beta-propeller" evidence="1">
    <location>
        <begin position="81"/>
        <end position="337"/>
    </location>
</feature>
<protein>
    <recommendedName>
        <fullName evidence="1">YqgU-like 6-bladed beta-propeller domain-containing protein</fullName>
    </recommendedName>
</protein>
<dbReference type="KEGG" id="surl:BI350_10105"/>
<evidence type="ECO:0000259" key="1">
    <source>
        <dbReference type="Pfam" id="PF21101"/>
    </source>
</evidence>
<dbReference type="SUPFAM" id="SSF82171">
    <property type="entry name" value="DPP6 N-terminal domain-like"/>
    <property type="match status" value="1"/>
</dbReference>
<dbReference type="EMBL" id="CP017560">
    <property type="protein sequence ID" value="AOV07851.1"/>
    <property type="molecule type" value="Genomic_DNA"/>
</dbReference>
<evidence type="ECO:0000313" key="3">
    <source>
        <dbReference type="Proteomes" id="UP000185746"/>
    </source>
</evidence>
<dbReference type="AlphaFoldDB" id="A0A1D8JGM6"/>
<dbReference type="InterPro" id="IPR048421">
    <property type="entry name" value="YqgU_beta-prop"/>
</dbReference>
<organism evidence="2 3">
    <name type="scientific">Sporosarcina ureilytica</name>
    <dbReference type="NCBI Taxonomy" id="298596"/>
    <lineage>
        <taxon>Bacteria</taxon>
        <taxon>Bacillati</taxon>
        <taxon>Bacillota</taxon>
        <taxon>Bacilli</taxon>
        <taxon>Bacillales</taxon>
        <taxon>Caryophanaceae</taxon>
        <taxon>Sporosarcina</taxon>
    </lineage>
</organism>
<name>A0A1D8JGM6_9BACL</name>
<accession>A0A1D8JGM6</accession>